<dbReference type="Pfam" id="PF01636">
    <property type="entry name" value="APH"/>
    <property type="match status" value="1"/>
</dbReference>
<protein>
    <submittedName>
        <fullName evidence="2">Ser/Thr protein kinase RdoA (MazF antagonist)</fullName>
    </submittedName>
</protein>
<evidence type="ECO:0000259" key="1">
    <source>
        <dbReference type="Pfam" id="PF01636"/>
    </source>
</evidence>
<evidence type="ECO:0000313" key="2">
    <source>
        <dbReference type="EMBL" id="MBE1509203.1"/>
    </source>
</evidence>
<dbReference type="EMBL" id="JADBEC010000002">
    <property type="protein sequence ID" value="MBE1509203.1"/>
    <property type="molecule type" value="Genomic_DNA"/>
</dbReference>
<keyword evidence="3" id="KW-1185">Reference proteome</keyword>
<gene>
    <name evidence="2" type="ORF">H4W29_006448</name>
</gene>
<dbReference type="PANTHER" id="PTHR21310:SF15">
    <property type="entry name" value="AMINOGLYCOSIDE PHOSPHOTRANSFERASE DOMAIN-CONTAINING PROTEIN"/>
    <property type="match status" value="1"/>
</dbReference>
<keyword evidence="2" id="KW-0808">Transferase</keyword>
<dbReference type="InterPro" id="IPR011009">
    <property type="entry name" value="Kinase-like_dom_sf"/>
</dbReference>
<dbReference type="Gene3D" id="3.90.1200.10">
    <property type="match status" value="1"/>
</dbReference>
<dbReference type="GO" id="GO:0016301">
    <property type="term" value="F:kinase activity"/>
    <property type="evidence" value="ECO:0007669"/>
    <property type="project" value="UniProtKB-KW"/>
</dbReference>
<feature type="domain" description="Aminoglycoside phosphotransferase" evidence="1">
    <location>
        <begin position="37"/>
        <end position="272"/>
    </location>
</feature>
<sequence length="329" mass="37127">MAPERRITLELDRQTVQRIVQSLDPSFIAGGFSRLHGGSTEVYRIELAGANREPLVLKIYPDEPEWAPAKEKLVAGWFAEMTALVPKWLEIDESRSLLPLRYALLPLLPGRSLRDWMAEPDIENAYCQMGELLRRIHAMPMPAYGYVLGEGIYKPMSTNAEYMTSAFENVFRRFRDLGGDADLGRRLQQLAEGSFGLLGESSGAVLCHDDFHQGNVLALRDDIGRLQLSGLIDFGNARAADRLFDLTKVLFCSAHEDPRSYRPILEGYGPVDHPDIKRALWLYTLFHRVSMWCWLTHLGVDPATENGPGGLTRDLHTMVTGPDPWYDRA</sequence>
<dbReference type="SUPFAM" id="SSF56112">
    <property type="entry name" value="Protein kinase-like (PK-like)"/>
    <property type="match status" value="1"/>
</dbReference>
<dbReference type="Gene3D" id="3.30.200.150">
    <property type="match status" value="1"/>
</dbReference>
<name>A0ABR9J149_RHIVS</name>
<dbReference type="PANTHER" id="PTHR21310">
    <property type="entry name" value="AMINOGLYCOSIDE PHOSPHOTRANSFERASE-RELATED-RELATED"/>
    <property type="match status" value="1"/>
</dbReference>
<dbReference type="RefSeq" id="WP_210332394.1">
    <property type="nucleotide sequence ID" value="NZ_BAAAVL010000004.1"/>
</dbReference>
<comment type="caution">
    <text evidence="2">The sequence shown here is derived from an EMBL/GenBank/DDBJ whole genome shotgun (WGS) entry which is preliminary data.</text>
</comment>
<keyword evidence="2" id="KW-0418">Kinase</keyword>
<reference evidence="2 3" key="1">
    <citation type="submission" date="2020-10" db="EMBL/GenBank/DDBJ databases">
        <title>Sequencing the genomes of 1000 actinobacteria strains.</title>
        <authorList>
            <person name="Klenk H.-P."/>
        </authorList>
    </citation>
    <scope>NUCLEOTIDE SEQUENCE [LARGE SCALE GENOMIC DNA]</scope>
    <source>
        <strain evidence="2 3">DSM 7307</strain>
    </source>
</reference>
<dbReference type="InterPro" id="IPR002575">
    <property type="entry name" value="Aminoglycoside_PTrfase"/>
</dbReference>
<evidence type="ECO:0000313" key="3">
    <source>
        <dbReference type="Proteomes" id="UP000620262"/>
    </source>
</evidence>
<dbReference type="Proteomes" id="UP000620262">
    <property type="component" value="Unassembled WGS sequence"/>
</dbReference>
<accession>A0ABR9J149</accession>
<dbReference type="InterPro" id="IPR051678">
    <property type="entry name" value="AGP_Transferase"/>
</dbReference>
<proteinExistence type="predicted"/>
<organism evidence="2 3">
    <name type="scientific">Rhizobium viscosum</name>
    <name type="common">Arthrobacter viscosus</name>
    <dbReference type="NCBI Taxonomy" id="1673"/>
    <lineage>
        <taxon>Bacteria</taxon>
        <taxon>Pseudomonadati</taxon>
        <taxon>Pseudomonadota</taxon>
        <taxon>Alphaproteobacteria</taxon>
        <taxon>Hyphomicrobiales</taxon>
        <taxon>Rhizobiaceae</taxon>
        <taxon>Rhizobium/Agrobacterium group</taxon>
        <taxon>Rhizobium</taxon>
    </lineage>
</organism>